<keyword evidence="2" id="KW-0472">Membrane</keyword>
<dbReference type="EMBL" id="CP042425">
    <property type="protein sequence ID" value="QEL16506.1"/>
    <property type="molecule type" value="Genomic_DNA"/>
</dbReference>
<evidence type="ECO:0000313" key="3">
    <source>
        <dbReference type="EMBL" id="QEL16506.1"/>
    </source>
</evidence>
<dbReference type="AlphaFoldDB" id="A0A5C1AEX3"/>
<evidence type="ECO:0000256" key="1">
    <source>
        <dbReference type="SAM" id="MobiDB-lite"/>
    </source>
</evidence>
<gene>
    <name evidence="3" type="ORF">PX52LOC_03465</name>
</gene>
<protein>
    <recommendedName>
        <fullName evidence="5">DUF4190 domain-containing protein</fullName>
    </recommendedName>
</protein>
<keyword evidence="2" id="KW-0812">Transmembrane</keyword>
<name>A0A5C1AEX3_9BACT</name>
<evidence type="ECO:0000313" key="4">
    <source>
        <dbReference type="Proteomes" id="UP000324974"/>
    </source>
</evidence>
<feature type="compositionally biased region" description="Basic residues" evidence="1">
    <location>
        <begin position="62"/>
        <end position="73"/>
    </location>
</feature>
<keyword evidence="4" id="KW-1185">Reference proteome</keyword>
<evidence type="ECO:0000256" key="2">
    <source>
        <dbReference type="SAM" id="Phobius"/>
    </source>
</evidence>
<keyword evidence="2" id="KW-1133">Transmembrane helix</keyword>
<feature type="compositionally biased region" description="Basic and acidic residues" evidence="1">
    <location>
        <begin position="52"/>
        <end position="61"/>
    </location>
</feature>
<organism evidence="3 4">
    <name type="scientific">Limnoglobus roseus</name>
    <dbReference type="NCBI Taxonomy" id="2598579"/>
    <lineage>
        <taxon>Bacteria</taxon>
        <taxon>Pseudomonadati</taxon>
        <taxon>Planctomycetota</taxon>
        <taxon>Planctomycetia</taxon>
        <taxon>Gemmatales</taxon>
        <taxon>Gemmataceae</taxon>
        <taxon>Limnoglobus</taxon>
    </lineage>
</organism>
<dbReference type="Proteomes" id="UP000324974">
    <property type="component" value="Chromosome"/>
</dbReference>
<proteinExistence type="predicted"/>
<sequence>MATITVTCPTCDSRLELDAVHRGQEVECGSCHQVFIAKVARPERDDGDEEWDRDRDRDKDRGRRRSSSRRRSRRYEDEDDDFDDDYYERRRREAGEGTGLGDASLVLGVIGIFGLCCPVIGVPLTIVGVVLGAMGLRSNRNGTAIAGLILNILFLLGALVVLAMMGLR</sequence>
<dbReference type="KEGG" id="lrs:PX52LOC_03465"/>
<reference evidence="4" key="1">
    <citation type="submission" date="2019-08" db="EMBL/GenBank/DDBJ databases">
        <title>Limnoglobus roseus gen. nov., sp. nov., a novel freshwater planctomycete with a giant genome from the family Gemmataceae.</title>
        <authorList>
            <person name="Kulichevskaya I.S."/>
            <person name="Naumoff D.G."/>
            <person name="Miroshnikov K."/>
            <person name="Ivanova A."/>
            <person name="Philippov D.A."/>
            <person name="Hakobyan A."/>
            <person name="Rijpstra I.C."/>
            <person name="Sinninghe Damste J.S."/>
            <person name="Liesack W."/>
            <person name="Dedysh S.N."/>
        </authorList>
    </citation>
    <scope>NUCLEOTIDE SEQUENCE [LARGE SCALE GENOMIC DNA]</scope>
    <source>
        <strain evidence="4">PX52</strain>
    </source>
</reference>
<feature type="region of interest" description="Disordered" evidence="1">
    <location>
        <begin position="44"/>
        <end position="81"/>
    </location>
</feature>
<dbReference type="Gene3D" id="2.20.28.160">
    <property type="match status" value="1"/>
</dbReference>
<feature type="transmembrane region" description="Helical" evidence="2">
    <location>
        <begin position="145"/>
        <end position="167"/>
    </location>
</feature>
<feature type="transmembrane region" description="Helical" evidence="2">
    <location>
        <begin position="105"/>
        <end position="133"/>
    </location>
</feature>
<dbReference type="RefSeq" id="WP_218575381.1">
    <property type="nucleotide sequence ID" value="NZ_CP042425.1"/>
</dbReference>
<accession>A0A5C1AEX3</accession>
<evidence type="ECO:0008006" key="5">
    <source>
        <dbReference type="Google" id="ProtNLM"/>
    </source>
</evidence>